<dbReference type="STRING" id="1300344.I598_2006"/>
<reference evidence="2 3" key="1">
    <citation type="submission" date="2016-01" db="EMBL/GenBank/DDBJ databases">
        <title>Complete genome sequence of a soil Actinobacterium, Isoptericola dokdonensis DS-3.</title>
        <authorList>
            <person name="Kwon S.-K."/>
            <person name="Kim J.F."/>
        </authorList>
    </citation>
    <scope>NUCLEOTIDE SEQUENCE [LARGE SCALE GENOMIC DNA]</scope>
    <source>
        <strain evidence="2 3">DS-3</strain>
    </source>
</reference>
<sequence>MRLRAHDLVDVLVYLVVLGTFVQLFPQVVSETFLLAFLTAILLKVVLELVLRVKKRVVGRVRTAQGPAGRAMGVAALLLVMAGSKLLVLELTALVFGDAVQLGGFFAVTGLIVVLMLARAGTRRMLALRSGGARGGVSVSVPRRGVAGWAPWGSNPQPADQRSLPTQRVRRCLAQSRTAFLQVERLHRSSRGHVEEAWRSAVHCRFATRLLHETAPSGKGGRAWLAPSGISPRPRPVRGYISVLRWHNEGACRAIPRRRWVA</sequence>
<dbReference type="KEGG" id="ido:I598_2006"/>
<proteinExistence type="predicted"/>
<keyword evidence="3" id="KW-1185">Reference proteome</keyword>
<keyword evidence="1" id="KW-0812">Transmembrane</keyword>
<dbReference type="EMBL" id="CP014209">
    <property type="protein sequence ID" value="ANC31552.1"/>
    <property type="molecule type" value="Genomic_DNA"/>
</dbReference>
<evidence type="ECO:0000256" key="1">
    <source>
        <dbReference type="SAM" id="Phobius"/>
    </source>
</evidence>
<evidence type="ECO:0000313" key="3">
    <source>
        <dbReference type="Proteomes" id="UP000076794"/>
    </source>
</evidence>
<accession>A0A161HQS3</accession>
<evidence type="ECO:0000313" key="2">
    <source>
        <dbReference type="EMBL" id="ANC31552.1"/>
    </source>
</evidence>
<protein>
    <submittedName>
        <fullName evidence="2">Uncharacterized protein</fullName>
    </submittedName>
</protein>
<feature type="transmembrane region" description="Helical" evidence="1">
    <location>
        <begin position="32"/>
        <end position="51"/>
    </location>
</feature>
<name>A0A161HQS3_9MICO</name>
<keyword evidence="1" id="KW-1133">Transmembrane helix</keyword>
<feature type="transmembrane region" description="Helical" evidence="1">
    <location>
        <begin position="102"/>
        <end position="120"/>
    </location>
</feature>
<dbReference type="RefSeq" id="WP_068202827.1">
    <property type="nucleotide sequence ID" value="NZ_CP014209.1"/>
</dbReference>
<dbReference type="AlphaFoldDB" id="A0A161HQS3"/>
<dbReference type="Proteomes" id="UP000076794">
    <property type="component" value="Chromosome"/>
</dbReference>
<feature type="transmembrane region" description="Helical" evidence="1">
    <location>
        <begin position="7"/>
        <end position="26"/>
    </location>
</feature>
<keyword evidence="1" id="KW-0472">Membrane</keyword>
<feature type="transmembrane region" description="Helical" evidence="1">
    <location>
        <begin position="72"/>
        <end position="96"/>
    </location>
</feature>
<gene>
    <name evidence="2" type="ORF">I598_2006</name>
</gene>
<organism evidence="2 3">
    <name type="scientific">Isoptericola dokdonensis DS-3</name>
    <dbReference type="NCBI Taxonomy" id="1300344"/>
    <lineage>
        <taxon>Bacteria</taxon>
        <taxon>Bacillati</taxon>
        <taxon>Actinomycetota</taxon>
        <taxon>Actinomycetes</taxon>
        <taxon>Micrococcales</taxon>
        <taxon>Promicromonosporaceae</taxon>
        <taxon>Isoptericola</taxon>
    </lineage>
</organism>